<protein>
    <submittedName>
        <fullName evidence="2">Uncharacterized protein</fullName>
    </submittedName>
</protein>
<accession>A0ABT4IKH5</accession>
<evidence type="ECO:0000313" key="3">
    <source>
        <dbReference type="Proteomes" id="UP001141336"/>
    </source>
</evidence>
<dbReference type="EMBL" id="JAPTGC010000003">
    <property type="protein sequence ID" value="MCZ0862241.1"/>
    <property type="molecule type" value="Genomic_DNA"/>
</dbReference>
<proteinExistence type="predicted"/>
<comment type="caution">
    <text evidence="2">The sequence shown here is derived from an EMBL/GenBank/DDBJ whole genome shotgun (WGS) entry which is preliminary data.</text>
</comment>
<feature type="compositionally biased region" description="Polar residues" evidence="1">
    <location>
        <begin position="96"/>
        <end position="108"/>
    </location>
</feature>
<evidence type="ECO:0000256" key="1">
    <source>
        <dbReference type="SAM" id="MobiDB-lite"/>
    </source>
</evidence>
<feature type="compositionally biased region" description="Low complexity" evidence="1">
    <location>
        <begin position="75"/>
        <end position="88"/>
    </location>
</feature>
<sequence>MKRMLIVLMLCVALLAVSAGCVGTPAPAGPAADPTAPALGAVPVSSEDGVTVYKNPDGSYYAEDKDGTKVQMNPDSSWSGTSGDGDSASMDKDGNFNYQGTDGSSAIGSATGGHVEGDGGSLTYTIDANGVVHYKMVEPDGKVTEWTSDGSITQ</sequence>
<gene>
    <name evidence="2" type="ORF">O0S09_03095</name>
</gene>
<organism evidence="2 3">
    <name type="scientific">Methanocorpusculum vombati</name>
    <dbReference type="NCBI Taxonomy" id="3002864"/>
    <lineage>
        <taxon>Archaea</taxon>
        <taxon>Methanobacteriati</taxon>
        <taxon>Methanobacteriota</taxon>
        <taxon>Stenosarchaea group</taxon>
        <taxon>Methanomicrobia</taxon>
        <taxon>Methanomicrobiales</taxon>
        <taxon>Methanocorpusculaceae</taxon>
        <taxon>Methanocorpusculum</taxon>
    </lineage>
</organism>
<reference evidence="2" key="1">
    <citation type="submission" date="2022-12" db="EMBL/GenBank/DDBJ databases">
        <title>Isolation and characterisation of novel Methanocorpusculum spp. from native Australian herbivores indicates the genus is ancestrally host-associated.</title>
        <authorList>
            <person name="Volmer J.G."/>
            <person name="Soo R.M."/>
            <person name="Evans P.N."/>
            <person name="Hoedt E.C."/>
            <person name="Astorga Alsina A.L."/>
            <person name="Woodcroft B.J."/>
            <person name="Tyson G.W."/>
            <person name="Hugenholtz P."/>
            <person name="Morrison M."/>
        </authorList>
    </citation>
    <scope>NUCLEOTIDE SEQUENCE</scope>
    <source>
        <strain evidence="2">CW153</strain>
    </source>
</reference>
<dbReference type="RefSeq" id="WP_268922469.1">
    <property type="nucleotide sequence ID" value="NZ_JAPTGC010000003.1"/>
</dbReference>
<evidence type="ECO:0000313" key="2">
    <source>
        <dbReference type="EMBL" id="MCZ0862241.1"/>
    </source>
</evidence>
<feature type="region of interest" description="Disordered" evidence="1">
    <location>
        <begin position="55"/>
        <end position="111"/>
    </location>
</feature>
<dbReference type="PROSITE" id="PS51257">
    <property type="entry name" value="PROKAR_LIPOPROTEIN"/>
    <property type="match status" value="1"/>
</dbReference>
<dbReference type="Proteomes" id="UP001141336">
    <property type="component" value="Unassembled WGS sequence"/>
</dbReference>
<name>A0ABT4IKH5_9EURY</name>
<keyword evidence="3" id="KW-1185">Reference proteome</keyword>